<dbReference type="InterPro" id="IPR027417">
    <property type="entry name" value="P-loop_NTPase"/>
</dbReference>
<sequence>MYRCSGLVVRSRLRIRRVPGLIPDSTEDPPYRWAYCKLNHTLNPVSLRLWYTSSNKKLVLSWLTERNCRRKLEKFEMNTGVPFQDVSWFKKENIQNNMDYVPQNDDIIIASYPRTGTNWLRNIVMQITSKGMSFPYFPSFNDCFYREVSFMEMIEPEAIGKMKGLRIYKNHYPYDMVQKNRKSKVLYIYRNPEDTLVSCYHFFQSFRKEEIHLDKFFEGFLAGNVEYGSYFDHVLSYLAHKDDDNLLLVSYEKLYANTREEILRIAKFLSEKFYQFLSDDESLLAKIMELTSFEYMEKNLTATLPDSQPMEDSDDESEIMNFRINFFRIGVVGDGKRKLYLCKLKRLQERVAETMKDTEVLQEWLGE</sequence>
<evidence type="ECO:0000313" key="5">
    <source>
        <dbReference type="Proteomes" id="UP000499080"/>
    </source>
</evidence>
<keyword evidence="5" id="KW-1185">Reference proteome</keyword>
<organism evidence="4 5">
    <name type="scientific">Araneus ventricosus</name>
    <name type="common">Orbweaver spider</name>
    <name type="synonym">Epeira ventricosa</name>
    <dbReference type="NCBI Taxonomy" id="182803"/>
    <lineage>
        <taxon>Eukaryota</taxon>
        <taxon>Metazoa</taxon>
        <taxon>Ecdysozoa</taxon>
        <taxon>Arthropoda</taxon>
        <taxon>Chelicerata</taxon>
        <taxon>Arachnida</taxon>
        <taxon>Araneae</taxon>
        <taxon>Araneomorphae</taxon>
        <taxon>Entelegynae</taxon>
        <taxon>Araneoidea</taxon>
        <taxon>Araneidae</taxon>
        <taxon>Araneus</taxon>
    </lineage>
</organism>
<dbReference type="Pfam" id="PF00685">
    <property type="entry name" value="Sulfotransfer_1"/>
    <property type="match status" value="1"/>
</dbReference>
<evidence type="ECO:0000313" key="4">
    <source>
        <dbReference type="EMBL" id="GBN88964.1"/>
    </source>
</evidence>
<name>A0A4Y2SL28_ARAVE</name>
<accession>A0A4Y2SL28</accession>
<feature type="domain" description="Sulfotransferase" evidence="3">
    <location>
        <begin position="105"/>
        <end position="358"/>
    </location>
</feature>
<proteinExistence type="inferred from homology"/>
<dbReference type="Gene3D" id="3.40.50.300">
    <property type="entry name" value="P-loop containing nucleotide triphosphate hydrolases"/>
    <property type="match status" value="1"/>
</dbReference>
<comment type="caution">
    <text evidence="4">The sequence shown here is derived from an EMBL/GenBank/DDBJ whole genome shotgun (WGS) entry which is preliminary data.</text>
</comment>
<dbReference type="Proteomes" id="UP000499080">
    <property type="component" value="Unassembled WGS sequence"/>
</dbReference>
<gene>
    <name evidence="4" type="primary">SUH3_1</name>
    <name evidence="4" type="ORF">AVEN_110789_1</name>
</gene>
<dbReference type="GO" id="GO:0008146">
    <property type="term" value="F:sulfotransferase activity"/>
    <property type="evidence" value="ECO:0007669"/>
    <property type="project" value="InterPro"/>
</dbReference>
<dbReference type="InterPro" id="IPR000863">
    <property type="entry name" value="Sulfotransferase_dom"/>
</dbReference>
<dbReference type="EMBL" id="BGPR01022551">
    <property type="protein sequence ID" value="GBN88964.1"/>
    <property type="molecule type" value="Genomic_DNA"/>
</dbReference>
<reference evidence="4 5" key="1">
    <citation type="journal article" date="2019" name="Sci. Rep.">
        <title>Orb-weaving spider Araneus ventricosus genome elucidates the spidroin gene catalogue.</title>
        <authorList>
            <person name="Kono N."/>
            <person name="Nakamura H."/>
            <person name="Ohtoshi R."/>
            <person name="Moran D.A.P."/>
            <person name="Shinohara A."/>
            <person name="Yoshida Y."/>
            <person name="Fujiwara M."/>
            <person name="Mori M."/>
            <person name="Tomita M."/>
            <person name="Arakawa K."/>
        </authorList>
    </citation>
    <scope>NUCLEOTIDE SEQUENCE [LARGE SCALE GENOMIC DNA]</scope>
</reference>
<dbReference type="SUPFAM" id="SSF52540">
    <property type="entry name" value="P-loop containing nucleoside triphosphate hydrolases"/>
    <property type="match status" value="1"/>
</dbReference>
<evidence type="ECO:0000256" key="1">
    <source>
        <dbReference type="ARBA" id="ARBA00005771"/>
    </source>
</evidence>
<comment type="similarity">
    <text evidence="1">Belongs to the sulfotransferase 1 family.</text>
</comment>
<dbReference type="OrthoDB" id="205623at2759"/>
<protein>
    <submittedName>
        <fullName evidence="4">Alcohol sulfotransferase</fullName>
    </submittedName>
</protein>
<dbReference type="AlphaFoldDB" id="A0A4Y2SL28"/>
<evidence type="ECO:0000256" key="2">
    <source>
        <dbReference type="ARBA" id="ARBA00022679"/>
    </source>
</evidence>
<dbReference type="PANTHER" id="PTHR11783">
    <property type="entry name" value="SULFOTRANSFERASE SULT"/>
    <property type="match status" value="1"/>
</dbReference>
<evidence type="ECO:0000259" key="3">
    <source>
        <dbReference type="Pfam" id="PF00685"/>
    </source>
</evidence>
<keyword evidence="2 4" id="KW-0808">Transferase</keyword>